<protein>
    <submittedName>
        <fullName evidence="3">Helix-turn-helix domain-containing protein</fullName>
    </submittedName>
</protein>
<sequence length="108" mass="11721">MNDETTIGARLRTLRHWRGMTLVELADQAGMSKFHLFNIERGLSTLDRRSYISGLASALRVSETDLVGGHMVPAHGRGCPGGAARPRSPPWPPRTSSPGCRRLGSVPC</sequence>
<evidence type="ECO:0000256" key="1">
    <source>
        <dbReference type="SAM" id="MobiDB-lite"/>
    </source>
</evidence>
<comment type="caution">
    <text evidence="3">The sequence shown here is derived from an EMBL/GenBank/DDBJ whole genome shotgun (WGS) entry which is preliminary data.</text>
</comment>
<dbReference type="Pfam" id="PF13560">
    <property type="entry name" value="HTH_31"/>
    <property type="match status" value="1"/>
</dbReference>
<dbReference type="InterPro" id="IPR010982">
    <property type="entry name" value="Lambda_DNA-bd_dom_sf"/>
</dbReference>
<feature type="domain" description="HTH cro/C1-type" evidence="2">
    <location>
        <begin position="11"/>
        <end position="66"/>
    </location>
</feature>
<dbReference type="EMBL" id="JADOGI010000016">
    <property type="protein sequence ID" value="MBF8185656.1"/>
    <property type="molecule type" value="Genomic_DNA"/>
</dbReference>
<dbReference type="Proteomes" id="UP000605361">
    <property type="component" value="Unassembled WGS sequence"/>
</dbReference>
<dbReference type="InterPro" id="IPR001387">
    <property type="entry name" value="Cro/C1-type_HTH"/>
</dbReference>
<accession>A0A931A3R5</accession>
<reference evidence="3" key="1">
    <citation type="submission" date="2020-11" db="EMBL/GenBank/DDBJ databases">
        <title>Whole-genome analyses of Nonomuraea sp. K274.</title>
        <authorList>
            <person name="Veyisoglu A."/>
        </authorList>
    </citation>
    <scope>NUCLEOTIDE SEQUENCE</scope>
    <source>
        <strain evidence="3">K274</strain>
    </source>
</reference>
<organism evidence="3 4">
    <name type="scientific">Nonomuraea cypriaca</name>
    <dbReference type="NCBI Taxonomy" id="1187855"/>
    <lineage>
        <taxon>Bacteria</taxon>
        <taxon>Bacillati</taxon>
        <taxon>Actinomycetota</taxon>
        <taxon>Actinomycetes</taxon>
        <taxon>Streptosporangiales</taxon>
        <taxon>Streptosporangiaceae</taxon>
        <taxon>Nonomuraea</taxon>
    </lineage>
</organism>
<dbReference type="AlphaFoldDB" id="A0A931A3R5"/>
<name>A0A931A3R5_9ACTN</name>
<gene>
    <name evidence="3" type="ORF">ITP53_07870</name>
</gene>
<dbReference type="GO" id="GO:0003677">
    <property type="term" value="F:DNA binding"/>
    <property type="evidence" value="ECO:0007669"/>
    <property type="project" value="InterPro"/>
</dbReference>
<evidence type="ECO:0000259" key="2">
    <source>
        <dbReference type="PROSITE" id="PS50943"/>
    </source>
</evidence>
<proteinExistence type="predicted"/>
<dbReference type="Gene3D" id="1.10.260.40">
    <property type="entry name" value="lambda repressor-like DNA-binding domains"/>
    <property type="match status" value="1"/>
</dbReference>
<dbReference type="RefSeq" id="WP_195894632.1">
    <property type="nucleotide sequence ID" value="NZ_JADOGI010000016.1"/>
</dbReference>
<evidence type="ECO:0000313" key="4">
    <source>
        <dbReference type="Proteomes" id="UP000605361"/>
    </source>
</evidence>
<feature type="region of interest" description="Disordered" evidence="1">
    <location>
        <begin position="77"/>
        <end position="108"/>
    </location>
</feature>
<keyword evidence="4" id="KW-1185">Reference proteome</keyword>
<feature type="compositionally biased region" description="Low complexity" evidence="1">
    <location>
        <begin position="77"/>
        <end position="86"/>
    </location>
</feature>
<dbReference type="CDD" id="cd00093">
    <property type="entry name" value="HTH_XRE"/>
    <property type="match status" value="1"/>
</dbReference>
<dbReference type="SUPFAM" id="SSF47413">
    <property type="entry name" value="lambda repressor-like DNA-binding domains"/>
    <property type="match status" value="1"/>
</dbReference>
<evidence type="ECO:0000313" key="3">
    <source>
        <dbReference type="EMBL" id="MBF8185656.1"/>
    </source>
</evidence>
<dbReference type="PROSITE" id="PS50943">
    <property type="entry name" value="HTH_CROC1"/>
    <property type="match status" value="1"/>
</dbReference>
<dbReference type="SMART" id="SM00530">
    <property type="entry name" value="HTH_XRE"/>
    <property type="match status" value="1"/>
</dbReference>